<dbReference type="InterPro" id="IPR050109">
    <property type="entry name" value="HTH-type_TetR-like_transc_reg"/>
</dbReference>
<dbReference type="RefSeq" id="WP_190042998.1">
    <property type="nucleotide sequence ID" value="NZ_BNBE01000002.1"/>
</dbReference>
<keyword evidence="2 4" id="KW-0238">DNA-binding</keyword>
<dbReference type="PROSITE" id="PS50977">
    <property type="entry name" value="HTH_TETR_2"/>
    <property type="match status" value="1"/>
</dbReference>
<evidence type="ECO:0000256" key="3">
    <source>
        <dbReference type="ARBA" id="ARBA00023163"/>
    </source>
</evidence>
<dbReference type="AlphaFoldDB" id="A0A919BTS8"/>
<dbReference type="PANTHER" id="PTHR30055">
    <property type="entry name" value="HTH-TYPE TRANSCRIPTIONAL REGULATOR RUTR"/>
    <property type="match status" value="1"/>
</dbReference>
<dbReference type="EMBL" id="BNBE01000002">
    <property type="protein sequence ID" value="GHG10785.1"/>
    <property type="molecule type" value="Genomic_DNA"/>
</dbReference>
<dbReference type="Pfam" id="PF00440">
    <property type="entry name" value="TetR_N"/>
    <property type="match status" value="1"/>
</dbReference>
<evidence type="ECO:0000256" key="4">
    <source>
        <dbReference type="PROSITE-ProRule" id="PRU00335"/>
    </source>
</evidence>
<evidence type="ECO:0000313" key="7">
    <source>
        <dbReference type="Proteomes" id="UP000632849"/>
    </source>
</evidence>
<dbReference type="PRINTS" id="PR00455">
    <property type="entry name" value="HTHTETR"/>
</dbReference>
<evidence type="ECO:0000313" key="6">
    <source>
        <dbReference type="EMBL" id="GHG10785.1"/>
    </source>
</evidence>
<gene>
    <name evidence="6" type="ORF">GCM10017667_49450</name>
</gene>
<reference evidence="6" key="2">
    <citation type="submission" date="2020-09" db="EMBL/GenBank/DDBJ databases">
        <authorList>
            <person name="Sun Q."/>
            <person name="Ohkuma M."/>
        </authorList>
    </citation>
    <scope>NUCLEOTIDE SEQUENCE</scope>
    <source>
        <strain evidence="6">JCM 4122</strain>
    </source>
</reference>
<evidence type="ECO:0000256" key="1">
    <source>
        <dbReference type="ARBA" id="ARBA00023015"/>
    </source>
</evidence>
<dbReference type="SUPFAM" id="SSF48498">
    <property type="entry name" value="Tetracyclin repressor-like, C-terminal domain"/>
    <property type="match status" value="1"/>
</dbReference>
<dbReference type="Proteomes" id="UP000632849">
    <property type="component" value="Unassembled WGS sequence"/>
</dbReference>
<dbReference type="GO" id="GO:0000976">
    <property type="term" value="F:transcription cis-regulatory region binding"/>
    <property type="evidence" value="ECO:0007669"/>
    <property type="project" value="TreeGrafter"/>
</dbReference>
<dbReference type="InterPro" id="IPR036271">
    <property type="entry name" value="Tet_transcr_reg_TetR-rel_C_sf"/>
</dbReference>
<keyword evidence="7" id="KW-1185">Reference proteome</keyword>
<organism evidence="6 7">
    <name type="scientific">Streptomyces filamentosus</name>
    <name type="common">Streptomyces roseosporus</name>
    <dbReference type="NCBI Taxonomy" id="67294"/>
    <lineage>
        <taxon>Bacteria</taxon>
        <taxon>Bacillati</taxon>
        <taxon>Actinomycetota</taxon>
        <taxon>Actinomycetes</taxon>
        <taxon>Kitasatosporales</taxon>
        <taxon>Streptomycetaceae</taxon>
        <taxon>Streptomyces</taxon>
    </lineage>
</organism>
<dbReference type="GO" id="GO:0003700">
    <property type="term" value="F:DNA-binding transcription factor activity"/>
    <property type="evidence" value="ECO:0007669"/>
    <property type="project" value="TreeGrafter"/>
</dbReference>
<keyword evidence="1" id="KW-0805">Transcription regulation</keyword>
<evidence type="ECO:0000256" key="2">
    <source>
        <dbReference type="ARBA" id="ARBA00023125"/>
    </source>
</evidence>
<feature type="domain" description="HTH tetR-type" evidence="5">
    <location>
        <begin position="8"/>
        <end position="68"/>
    </location>
</feature>
<dbReference type="SUPFAM" id="SSF46689">
    <property type="entry name" value="Homeodomain-like"/>
    <property type="match status" value="1"/>
</dbReference>
<dbReference type="PANTHER" id="PTHR30055:SF234">
    <property type="entry name" value="HTH-TYPE TRANSCRIPTIONAL REGULATOR BETI"/>
    <property type="match status" value="1"/>
</dbReference>
<sequence>MARQLRAVRTRQALVDAAATEFDRSGYAGAALNRICRAAGITMGALTFHFSTKGELAAAVQAKGQTVTRAALAALPSGPAPALHRAIDATLELARLLEEEPTVRSAARLSRERPDGELAWTTSWITAVQDLFSQAYRDGQLHAAVRPEDLAMLSRFLILGAEHRARAAGEQSVEEPREASAVEEVRQMWDIIQRGICGPSSLAPS</sequence>
<dbReference type="InterPro" id="IPR001647">
    <property type="entry name" value="HTH_TetR"/>
</dbReference>
<name>A0A919BTS8_STRFL</name>
<reference evidence="6" key="1">
    <citation type="journal article" date="2014" name="Int. J. Syst. Evol. Microbiol.">
        <title>Complete genome sequence of Corynebacterium casei LMG S-19264T (=DSM 44701T), isolated from a smear-ripened cheese.</title>
        <authorList>
            <consortium name="US DOE Joint Genome Institute (JGI-PGF)"/>
            <person name="Walter F."/>
            <person name="Albersmeier A."/>
            <person name="Kalinowski J."/>
            <person name="Ruckert C."/>
        </authorList>
    </citation>
    <scope>NUCLEOTIDE SEQUENCE</scope>
    <source>
        <strain evidence="6">JCM 4122</strain>
    </source>
</reference>
<evidence type="ECO:0000259" key="5">
    <source>
        <dbReference type="PROSITE" id="PS50977"/>
    </source>
</evidence>
<comment type="caution">
    <text evidence="6">The sequence shown here is derived from an EMBL/GenBank/DDBJ whole genome shotgun (WGS) entry which is preliminary data.</text>
</comment>
<feature type="DNA-binding region" description="H-T-H motif" evidence="4">
    <location>
        <begin position="31"/>
        <end position="50"/>
    </location>
</feature>
<dbReference type="InterPro" id="IPR009057">
    <property type="entry name" value="Homeodomain-like_sf"/>
</dbReference>
<accession>A0A919BTS8</accession>
<keyword evidence="3" id="KW-0804">Transcription</keyword>
<dbReference type="Gene3D" id="1.10.357.10">
    <property type="entry name" value="Tetracycline Repressor, domain 2"/>
    <property type="match status" value="1"/>
</dbReference>
<protein>
    <submittedName>
        <fullName evidence="6">TetR family transcriptional regulator</fullName>
    </submittedName>
</protein>
<proteinExistence type="predicted"/>